<reference evidence="1 2" key="1">
    <citation type="submission" date="2021-06" db="EMBL/GenBank/DDBJ databases">
        <title>Clostridia strains as spoilage organisms.</title>
        <authorList>
            <person name="Wambui J."/>
            <person name="Stephan R."/>
            <person name="Stevens M.J.A."/>
        </authorList>
    </citation>
    <scope>NUCLEOTIDE SEQUENCE [LARGE SCALE GENOMIC DNA]</scope>
    <source>
        <strain evidence="1 2">DSM 14204</strain>
    </source>
</reference>
<dbReference type="Proteomes" id="UP000776252">
    <property type="component" value="Unassembled WGS sequence"/>
</dbReference>
<accession>A0ABS6BXJ3</accession>
<evidence type="ECO:0000313" key="1">
    <source>
        <dbReference type="EMBL" id="MBU3161316.1"/>
    </source>
</evidence>
<comment type="caution">
    <text evidence="1">The sequence shown here is derived from an EMBL/GenBank/DDBJ whole genome shotgun (WGS) entry which is preliminary data.</text>
</comment>
<evidence type="ECO:0000313" key="2">
    <source>
        <dbReference type="Proteomes" id="UP000776252"/>
    </source>
</evidence>
<proteinExistence type="predicted"/>
<dbReference type="EMBL" id="JAHLDV010000057">
    <property type="protein sequence ID" value="MBU3161316.1"/>
    <property type="molecule type" value="Genomic_DNA"/>
</dbReference>
<sequence>MKVKSFKINLITFAILFAVAAGIVVNVKMKNNNVTSISNKAVVNDYKSGAIKNQQLQEYATKKHADLENKWKIGYDQFFAGKYVKAIETENQVLKEDSKFYKAYAVKGIALAYNGNFKTGMQQIDNSLKLKPNYGYARFNKALAYELFGYYTKAITWYKKDLEVEKFEWSYYGIASIYGRKGDINNTVKYLKLGIAINPNIKNEAKNEKDFDNVKKYKQFKQLIWE</sequence>
<name>A0ABS6BXJ3_9CLOT</name>
<protein>
    <recommendedName>
        <fullName evidence="3">Tetratricopeptide repeat-containing protein</fullName>
    </recommendedName>
</protein>
<dbReference type="Pfam" id="PF13181">
    <property type="entry name" value="TPR_8"/>
    <property type="match status" value="2"/>
</dbReference>
<dbReference type="InterPro" id="IPR019734">
    <property type="entry name" value="TPR_rpt"/>
</dbReference>
<dbReference type="SMART" id="SM00028">
    <property type="entry name" value="TPR"/>
    <property type="match status" value="3"/>
</dbReference>
<gene>
    <name evidence="1" type="ORF">KPL37_16520</name>
</gene>
<organism evidence="1 2">
    <name type="scientific">Clostridium frigoris</name>
    <dbReference type="NCBI Taxonomy" id="205327"/>
    <lineage>
        <taxon>Bacteria</taxon>
        <taxon>Bacillati</taxon>
        <taxon>Bacillota</taxon>
        <taxon>Clostridia</taxon>
        <taxon>Eubacteriales</taxon>
        <taxon>Clostridiaceae</taxon>
        <taxon>Clostridium</taxon>
    </lineage>
</organism>
<evidence type="ECO:0008006" key="3">
    <source>
        <dbReference type="Google" id="ProtNLM"/>
    </source>
</evidence>
<keyword evidence="2" id="KW-1185">Reference proteome</keyword>
<dbReference type="RefSeq" id="WP_216151110.1">
    <property type="nucleotide sequence ID" value="NZ_JAHLDV010000057.1"/>
</dbReference>
<dbReference type="NCBIfam" id="NF047558">
    <property type="entry name" value="TPR_END_plus"/>
    <property type="match status" value="1"/>
</dbReference>